<dbReference type="Proteomes" id="UP000678237">
    <property type="component" value="Unassembled WGS sequence"/>
</dbReference>
<protein>
    <submittedName>
        <fullName evidence="1">Uncharacterized protein</fullName>
    </submittedName>
</protein>
<dbReference type="EMBL" id="JAGVWE010000003">
    <property type="protein sequence ID" value="MBS3062940.1"/>
    <property type="molecule type" value="Genomic_DNA"/>
</dbReference>
<dbReference type="SUPFAM" id="SSF53335">
    <property type="entry name" value="S-adenosyl-L-methionine-dependent methyltransferases"/>
    <property type="match status" value="1"/>
</dbReference>
<comment type="caution">
    <text evidence="1">The sequence shown here is derived from an EMBL/GenBank/DDBJ whole genome shotgun (WGS) entry which is preliminary data.</text>
</comment>
<reference evidence="1" key="2">
    <citation type="submission" date="2021-05" db="EMBL/GenBank/DDBJ databases">
        <title>Protein family content uncovers lineage relationships and bacterial pathway maintenance mechanisms in DPANN archaea.</title>
        <authorList>
            <person name="Castelle C.J."/>
            <person name="Meheust R."/>
            <person name="Jaffe A.L."/>
            <person name="Seitz K."/>
            <person name="Gong X."/>
            <person name="Baker B.J."/>
            <person name="Banfield J.F."/>
        </authorList>
    </citation>
    <scope>NUCLEOTIDE SEQUENCE</scope>
    <source>
        <strain evidence="1">RIFCSPLOWO2_01_FULL_58_19</strain>
    </source>
</reference>
<evidence type="ECO:0000313" key="2">
    <source>
        <dbReference type="Proteomes" id="UP000678237"/>
    </source>
</evidence>
<dbReference type="Gene3D" id="3.40.50.150">
    <property type="entry name" value="Vaccinia Virus protein VP39"/>
    <property type="match status" value="1"/>
</dbReference>
<sequence>MHFMGPWKALRRNPAFRKWWHGNWEASEPKGTRKRLEGAYRTTVRLDRAAQAGADTGEYRSNLGLTEIQRNYGLTLGRFAQAMLPTHGDRLRVLDIGAGHGRLLAELRQQLGQEKVEAHATGLARPPQAEQFLGPGKYKQGVFARSHRTWFPPRSLDLITSIRGETADFIDVQSIARSLSDHGVALLDVGAVDAMELVALRAEAEKAGLKLRCVSAVLQRANKKRSTINLLRAGERALPLTAQVETMFVLMHRHHLDPRIQNAISKDLVDVKGWDRIRIGL</sequence>
<organism evidence="1 2">
    <name type="scientific">Candidatus Iainarchaeum sp</name>
    <dbReference type="NCBI Taxonomy" id="3101447"/>
    <lineage>
        <taxon>Archaea</taxon>
        <taxon>Candidatus Iainarchaeota</taxon>
        <taxon>Candidatus Iainarchaeia</taxon>
        <taxon>Candidatus Iainarchaeales</taxon>
        <taxon>Candidatus Iainarchaeaceae</taxon>
        <taxon>Candidatus Iainarchaeum</taxon>
    </lineage>
</organism>
<gene>
    <name evidence="1" type="ORF">J4203_03635</name>
</gene>
<accession>A0A8T4LE63</accession>
<proteinExistence type="predicted"/>
<reference evidence="1" key="1">
    <citation type="submission" date="2021-03" db="EMBL/GenBank/DDBJ databases">
        <authorList>
            <person name="Jaffe A."/>
        </authorList>
    </citation>
    <scope>NUCLEOTIDE SEQUENCE</scope>
    <source>
        <strain evidence="1">RIFCSPLOWO2_01_FULL_58_19</strain>
    </source>
</reference>
<name>A0A8T4LE63_9ARCH</name>
<dbReference type="AlphaFoldDB" id="A0A8T4LE63"/>
<dbReference type="InterPro" id="IPR029063">
    <property type="entry name" value="SAM-dependent_MTases_sf"/>
</dbReference>
<evidence type="ECO:0000313" key="1">
    <source>
        <dbReference type="EMBL" id="MBS3062940.1"/>
    </source>
</evidence>